<feature type="domain" description="VOC" evidence="1">
    <location>
        <begin position="4"/>
        <end position="134"/>
    </location>
</feature>
<protein>
    <submittedName>
        <fullName evidence="2">Glyoxalase/bleomycin resistance protein/dioxygenase</fullName>
    </submittedName>
</protein>
<keyword evidence="2" id="KW-0560">Oxidoreductase</keyword>
<reference evidence="2 3" key="1">
    <citation type="journal article" date="2011" name="Stand. Genomic Sci.">
        <title>Non-contiguous finished genome sequence and contextual data of the filamentous soil bacterium Ktedonobacter racemifer type strain (SOSP1-21).</title>
        <authorList>
            <person name="Chang Y.J."/>
            <person name="Land M."/>
            <person name="Hauser L."/>
            <person name="Chertkov O."/>
            <person name="Del Rio T.G."/>
            <person name="Nolan M."/>
            <person name="Copeland A."/>
            <person name="Tice H."/>
            <person name="Cheng J.F."/>
            <person name="Lucas S."/>
            <person name="Han C."/>
            <person name="Goodwin L."/>
            <person name="Pitluck S."/>
            <person name="Ivanova N."/>
            <person name="Ovchinikova G."/>
            <person name="Pati A."/>
            <person name="Chen A."/>
            <person name="Palaniappan K."/>
            <person name="Mavromatis K."/>
            <person name="Liolios K."/>
            <person name="Brettin T."/>
            <person name="Fiebig A."/>
            <person name="Rohde M."/>
            <person name="Abt B."/>
            <person name="Goker M."/>
            <person name="Detter J.C."/>
            <person name="Woyke T."/>
            <person name="Bristow J."/>
            <person name="Eisen J.A."/>
            <person name="Markowitz V."/>
            <person name="Hugenholtz P."/>
            <person name="Kyrpides N.C."/>
            <person name="Klenk H.P."/>
            <person name="Lapidus A."/>
        </authorList>
    </citation>
    <scope>NUCLEOTIDE SEQUENCE [LARGE SCALE GENOMIC DNA]</scope>
    <source>
        <strain evidence="3">DSM 44963</strain>
    </source>
</reference>
<comment type="caution">
    <text evidence="2">The sequence shown here is derived from an EMBL/GenBank/DDBJ whole genome shotgun (WGS) entry which is preliminary data.</text>
</comment>
<dbReference type="AlphaFoldDB" id="D6U1M6"/>
<dbReference type="RefSeq" id="WP_007920960.1">
    <property type="nucleotide sequence ID" value="NZ_ADVG01000004.1"/>
</dbReference>
<dbReference type="InParanoid" id="D6U1M6"/>
<dbReference type="InterPro" id="IPR029068">
    <property type="entry name" value="Glyas_Bleomycin-R_OHBP_Dase"/>
</dbReference>
<dbReference type="Pfam" id="PF00903">
    <property type="entry name" value="Glyoxalase"/>
    <property type="match status" value="1"/>
</dbReference>
<dbReference type="OrthoDB" id="9796521at2"/>
<dbReference type="GO" id="GO:0051213">
    <property type="term" value="F:dioxygenase activity"/>
    <property type="evidence" value="ECO:0007669"/>
    <property type="project" value="UniProtKB-KW"/>
</dbReference>
<sequence length="144" mass="15754">MALELYMLGLITQDMGKALEFYRRLGLAIPEGSEKQTHVGVKMGSGLTFFLDSNPSRWDPGFVSKNEPGHLEAADSYRSVLEFYLETQEAVDTKYAELTGFGYQGLRTPYKTSFGMHFALIADPDGNTILLSGDLAASGTSKDA</sequence>
<keyword evidence="3" id="KW-1185">Reference proteome</keyword>
<dbReference type="eggNOG" id="COG0346">
    <property type="taxonomic scope" value="Bacteria"/>
</dbReference>
<proteinExistence type="predicted"/>
<dbReference type="InterPro" id="IPR037523">
    <property type="entry name" value="VOC_core"/>
</dbReference>
<evidence type="ECO:0000313" key="2">
    <source>
        <dbReference type="EMBL" id="EFH82670.1"/>
    </source>
</evidence>
<gene>
    <name evidence="2" type="ORF">Krac_3506</name>
</gene>
<evidence type="ECO:0000259" key="1">
    <source>
        <dbReference type="PROSITE" id="PS51819"/>
    </source>
</evidence>
<dbReference type="InterPro" id="IPR004360">
    <property type="entry name" value="Glyas_Fos-R_dOase_dom"/>
</dbReference>
<name>D6U1M6_KTERA</name>
<dbReference type="EMBL" id="ADVG01000004">
    <property type="protein sequence ID" value="EFH82670.1"/>
    <property type="molecule type" value="Genomic_DNA"/>
</dbReference>
<accession>D6U1M6</accession>
<dbReference type="SUPFAM" id="SSF54593">
    <property type="entry name" value="Glyoxalase/Bleomycin resistance protein/Dihydroxybiphenyl dioxygenase"/>
    <property type="match status" value="1"/>
</dbReference>
<dbReference type="STRING" id="485913.Krac_3506"/>
<keyword evidence="2" id="KW-0223">Dioxygenase</keyword>
<organism evidence="2 3">
    <name type="scientific">Ktedonobacter racemifer DSM 44963</name>
    <dbReference type="NCBI Taxonomy" id="485913"/>
    <lineage>
        <taxon>Bacteria</taxon>
        <taxon>Bacillati</taxon>
        <taxon>Chloroflexota</taxon>
        <taxon>Ktedonobacteria</taxon>
        <taxon>Ktedonobacterales</taxon>
        <taxon>Ktedonobacteraceae</taxon>
        <taxon>Ktedonobacter</taxon>
    </lineage>
</organism>
<dbReference type="Proteomes" id="UP000004508">
    <property type="component" value="Unassembled WGS sequence"/>
</dbReference>
<evidence type="ECO:0000313" key="3">
    <source>
        <dbReference type="Proteomes" id="UP000004508"/>
    </source>
</evidence>
<dbReference type="Gene3D" id="3.10.180.10">
    <property type="entry name" value="2,3-Dihydroxybiphenyl 1,2-Dioxygenase, domain 1"/>
    <property type="match status" value="1"/>
</dbReference>
<dbReference type="PROSITE" id="PS51819">
    <property type="entry name" value="VOC"/>
    <property type="match status" value="1"/>
</dbReference>